<dbReference type="SUPFAM" id="SSF55486">
    <property type="entry name" value="Metalloproteases ('zincins'), catalytic domain"/>
    <property type="match status" value="1"/>
</dbReference>
<keyword evidence="7" id="KW-1185">Reference proteome</keyword>
<sequence>MVRARAGRSESTEWAAGSERIAAEARVQRDPLRLTDSRDGNGVMKRRSGWVIVASLSLFLTGCAATVGGAAQPVDPTRVAGLEITDGPSGLKPGVLDAVLPVDGGDGGEIDNLAANAVADVQRYWQEHLPAIFKREFRQLANLASYDSTSRGREICGASTAGLVNAFYCGGEDVVAWDRGELLPMLDDSIGSAAVMAVLAHEIGHAVQFRLGLPAATPSIVKEQQADCYTGTYFRWVAEGKSPMFQVSTGRGLNEVLTALFQIRDTAGVAFDDDGAHGNAFDRVSAFQFGFTDGPARCAMIDEREIEGRSTQGGFGSAAANEQAAAENVRLDNREALADLTTSLRQAFRLAATPPTLTTGAACGVTTEDALASYCSESNQINLDLDGLVRIGTPPRRGRQGGIGDFAAFAEVASRYTLAVQQEGGFRLDGPVAAQRTACLTGFWASTIVDGKRGSLSLSPGDLDEAVAEMLTRNSLIAADVRGRTLPAGFARVAAFRDGFSSGDQGTCGTKYR</sequence>
<keyword evidence="4 5" id="KW-0472">Membrane</keyword>
<evidence type="ECO:0000256" key="2">
    <source>
        <dbReference type="ARBA" id="ARBA00022692"/>
    </source>
</evidence>
<keyword evidence="2 5" id="KW-0812">Transmembrane</keyword>
<evidence type="ECO:0000256" key="3">
    <source>
        <dbReference type="ARBA" id="ARBA00022989"/>
    </source>
</evidence>
<protein>
    <submittedName>
        <fullName evidence="6">Neutral zinc metallopeptidase</fullName>
    </submittedName>
</protein>
<dbReference type="Proteomes" id="UP001595645">
    <property type="component" value="Unassembled WGS sequence"/>
</dbReference>
<reference evidence="7" key="1">
    <citation type="journal article" date="2019" name="Int. J. Syst. Evol. Microbiol.">
        <title>The Global Catalogue of Microorganisms (GCM) 10K type strain sequencing project: providing services to taxonomists for standard genome sequencing and annotation.</title>
        <authorList>
            <consortium name="The Broad Institute Genomics Platform"/>
            <consortium name="The Broad Institute Genome Sequencing Center for Infectious Disease"/>
            <person name="Wu L."/>
            <person name="Ma J."/>
        </authorList>
    </citation>
    <scope>NUCLEOTIDE SEQUENCE [LARGE SCALE GENOMIC DNA]</scope>
    <source>
        <strain evidence="7">CGMCC 4.7676</strain>
    </source>
</reference>
<name>A0ABV7P4V7_9PSEU</name>
<dbReference type="PANTHER" id="PTHR30168">
    <property type="entry name" value="PUTATIVE MEMBRANE PROTEIN YPFJ"/>
    <property type="match status" value="1"/>
</dbReference>
<proteinExistence type="predicted"/>
<comment type="subcellular location">
    <subcellularLocation>
        <location evidence="1">Membrane</location>
        <topology evidence="1">Single-pass membrane protein</topology>
    </subcellularLocation>
</comment>
<evidence type="ECO:0000256" key="5">
    <source>
        <dbReference type="SAM" id="Phobius"/>
    </source>
</evidence>
<organism evidence="6 7">
    <name type="scientific">Amycolatopsis speibonae</name>
    <dbReference type="NCBI Taxonomy" id="1450224"/>
    <lineage>
        <taxon>Bacteria</taxon>
        <taxon>Bacillati</taxon>
        <taxon>Actinomycetota</taxon>
        <taxon>Actinomycetes</taxon>
        <taxon>Pseudonocardiales</taxon>
        <taxon>Pseudonocardiaceae</taxon>
        <taxon>Amycolatopsis</taxon>
    </lineage>
</organism>
<dbReference type="InterPro" id="IPR007343">
    <property type="entry name" value="Uncharacterised_pept_Zn_put"/>
</dbReference>
<dbReference type="Pfam" id="PF04228">
    <property type="entry name" value="Zn_peptidase"/>
    <property type="match status" value="1"/>
</dbReference>
<evidence type="ECO:0000313" key="7">
    <source>
        <dbReference type="Proteomes" id="UP001595645"/>
    </source>
</evidence>
<keyword evidence="3 5" id="KW-1133">Transmembrane helix</keyword>
<feature type="transmembrane region" description="Helical" evidence="5">
    <location>
        <begin position="50"/>
        <end position="71"/>
    </location>
</feature>
<dbReference type="RefSeq" id="WP_378241597.1">
    <property type="nucleotide sequence ID" value="NZ_JBHRWK010000041.1"/>
</dbReference>
<accession>A0ABV7P4V7</accession>
<evidence type="ECO:0000256" key="4">
    <source>
        <dbReference type="ARBA" id="ARBA00023136"/>
    </source>
</evidence>
<gene>
    <name evidence="6" type="ORF">ACFOSH_25585</name>
</gene>
<comment type="caution">
    <text evidence="6">The sequence shown here is derived from an EMBL/GenBank/DDBJ whole genome shotgun (WGS) entry which is preliminary data.</text>
</comment>
<dbReference type="EMBL" id="JBHRWK010000041">
    <property type="protein sequence ID" value="MFC3452821.1"/>
    <property type="molecule type" value="Genomic_DNA"/>
</dbReference>
<dbReference type="PANTHER" id="PTHR30168:SF0">
    <property type="entry name" value="INNER MEMBRANE PROTEIN"/>
    <property type="match status" value="1"/>
</dbReference>
<evidence type="ECO:0000256" key="1">
    <source>
        <dbReference type="ARBA" id="ARBA00004167"/>
    </source>
</evidence>
<evidence type="ECO:0000313" key="6">
    <source>
        <dbReference type="EMBL" id="MFC3452821.1"/>
    </source>
</evidence>